<evidence type="ECO:0000313" key="2">
    <source>
        <dbReference type="Proteomes" id="UP001165960"/>
    </source>
</evidence>
<sequence length="160" mass="17892">MFQNWVILPFPYFTIDLLTSYPPQDDFFDNLPTAPQHSHLSAQRTGSPNPRRPPSISIAQFSPAARGFSPGSLISEGRAPLRLNASHTLPGQKPEPIFEMPQLLAPSNFCRQYCSILKATPPRQPLSDSLKKKILQKQISPPICHVRKSVFWVCGNGEEL</sequence>
<dbReference type="Proteomes" id="UP001165960">
    <property type="component" value="Unassembled WGS sequence"/>
</dbReference>
<keyword evidence="2" id="KW-1185">Reference proteome</keyword>
<comment type="caution">
    <text evidence="1">The sequence shown here is derived from an EMBL/GenBank/DDBJ whole genome shotgun (WGS) entry which is preliminary data.</text>
</comment>
<gene>
    <name evidence="1" type="ORF">DSO57_1002883</name>
</gene>
<proteinExistence type="predicted"/>
<dbReference type="EMBL" id="QTSX02002136">
    <property type="protein sequence ID" value="KAJ9078825.1"/>
    <property type="molecule type" value="Genomic_DNA"/>
</dbReference>
<organism evidence="1 2">
    <name type="scientific">Entomophthora muscae</name>
    <dbReference type="NCBI Taxonomy" id="34485"/>
    <lineage>
        <taxon>Eukaryota</taxon>
        <taxon>Fungi</taxon>
        <taxon>Fungi incertae sedis</taxon>
        <taxon>Zoopagomycota</taxon>
        <taxon>Entomophthoromycotina</taxon>
        <taxon>Entomophthoromycetes</taxon>
        <taxon>Entomophthorales</taxon>
        <taxon>Entomophthoraceae</taxon>
        <taxon>Entomophthora</taxon>
    </lineage>
</organism>
<reference evidence="1" key="1">
    <citation type="submission" date="2022-04" db="EMBL/GenBank/DDBJ databases">
        <title>Genome of the entomopathogenic fungus Entomophthora muscae.</title>
        <authorList>
            <person name="Elya C."/>
            <person name="Lovett B.R."/>
            <person name="Lee E."/>
            <person name="Macias A.M."/>
            <person name="Hajek A.E."/>
            <person name="De Bivort B.L."/>
            <person name="Kasson M.T."/>
            <person name="De Fine Licht H.H."/>
            <person name="Stajich J.E."/>
        </authorList>
    </citation>
    <scope>NUCLEOTIDE SEQUENCE</scope>
    <source>
        <strain evidence="1">Berkeley</strain>
    </source>
</reference>
<evidence type="ECO:0000313" key="1">
    <source>
        <dbReference type="EMBL" id="KAJ9078825.1"/>
    </source>
</evidence>
<accession>A0ACC2TWG3</accession>
<protein>
    <submittedName>
        <fullName evidence="1">Uncharacterized protein</fullName>
    </submittedName>
</protein>
<name>A0ACC2TWG3_9FUNG</name>